<comment type="caution">
    <text evidence="1">The sequence shown here is derived from an EMBL/GenBank/DDBJ whole genome shotgun (WGS) entry which is preliminary data.</text>
</comment>
<keyword evidence="2" id="KW-1185">Reference proteome</keyword>
<gene>
    <name evidence="1" type="primary">tatA</name>
    <name evidence="1" type="ORF">GCM10011375_05930</name>
</gene>
<proteinExistence type="predicted"/>
<organism evidence="1 2">
    <name type="scientific">Hymenobacter qilianensis</name>
    <dbReference type="NCBI Taxonomy" id="1385715"/>
    <lineage>
        <taxon>Bacteria</taxon>
        <taxon>Pseudomonadati</taxon>
        <taxon>Bacteroidota</taxon>
        <taxon>Cytophagia</taxon>
        <taxon>Cytophagales</taxon>
        <taxon>Hymenobacteraceae</taxon>
        <taxon>Hymenobacter</taxon>
    </lineage>
</organism>
<name>A0ACB5PMH5_9BACT</name>
<reference evidence="1 2" key="1">
    <citation type="journal article" date="2019" name="Int. J. Syst. Evol. Microbiol.">
        <title>The Global Catalogue of Microorganisms (GCM) 10K type strain sequencing project: providing services to taxonomists for standard genome sequencing and annotation.</title>
        <authorList>
            <consortium name="The Broad Institute Genomics Platform"/>
            <consortium name="The Broad Institute Genome Sequencing Center for Infectious Disease"/>
            <person name="Wu L."/>
            <person name="Ma J."/>
        </authorList>
    </citation>
    <scope>NUCLEOTIDE SEQUENCE [LARGE SCALE GENOMIC DNA]</scope>
    <source>
        <strain evidence="1 2">CGMCC 1.12720</strain>
    </source>
</reference>
<evidence type="ECO:0000313" key="1">
    <source>
        <dbReference type="EMBL" id="GGF53220.1"/>
    </source>
</evidence>
<sequence>MSTPLFLFLGDLGGGEIMLILVVILIFFGANKIPELARGLGKGIREFKDASSEIRSEIENAGLPKQNQPYQQPTAYAAPSVPSYDTAQQPSSADQPAVTTMTSMEHPVTGTSIAQPADGEIAPQPAPERPRLDQSSN</sequence>
<dbReference type="EMBL" id="BMFN01000001">
    <property type="protein sequence ID" value="GGF53220.1"/>
    <property type="molecule type" value="Genomic_DNA"/>
</dbReference>
<evidence type="ECO:0000313" key="2">
    <source>
        <dbReference type="Proteomes" id="UP000605392"/>
    </source>
</evidence>
<dbReference type="Proteomes" id="UP000605392">
    <property type="component" value="Unassembled WGS sequence"/>
</dbReference>
<protein>
    <submittedName>
        <fullName evidence="1">Sec-independent protein translocase protein TatA</fullName>
    </submittedName>
</protein>
<accession>A0ACB5PMH5</accession>